<name>A0A059FDS7_9PROT</name>
<dbReference type="eggNOG" id="COG0671">
    <property type="taxonomic scope" value="Bacteria"/>
</dbReference>
<protein>
    <submittedName>
        <fullName evidence="3">PA-phosphatase-like phosphoesterase</fullName>
    </submittedName>
</protein>
<comment type="caution">
    <text evidence="3">The sequence shown here is derived from an EMBL/GenBank/DDBJ whole genome shotgun (WGS) entry which is preliminary data.</text>
</comment>
<dbReference type="AlphaFoldDB" id="A0A059FDS7"/>
<keyword evidence="1" id="KW-0812">Transmembrane</keyword>
<dbReference type="InterPro" id="IPR000326">
    <property type="entry name" value="PAP2/HPO"/>
</dbReference>
<dbReference type="PANTHER" id="PTHR14969">
    <property type="entry name" value="SPHINGOSINE-1-PHOSPHATE PHOSPHOHYDROLASE"/>
    <property type="match status" value="1"/>
</dbReference>
<dbReference type="SMART" id="SM00014">
    <property type="entry name" value="acidPPc"/>
    <property type="match status" value="1"/>
</dbReference>
<feature type="domain" description="Phosphatidic acid phosphatase type 2/haloperoxidase" evidence="2">
    <location>
        <begin position="95"/>
        <end position="206"/>
    </location>
</feature>
<keyword evidence="1" id="KW-0472">Membrane</keyword>
<keyword evidence="1" id="KW-1133">Transmembrane helix</keyword>
<dbReference type="PANTHER" id="PTHR14969:SF13">
    <property type="entry name" value="AT30094P"/>
    <property type="match status" value="1"/>
</dbReference>
<dbReference type="OrthoDB" id="9801622at2"/>
<keyword evidence="4" id="KW-1185">Reference proteome</keyword>
<feature type="transmembrane region" description="Helical" evidence="1">
    <location>
        <begin position="95"/>
        <end position="116"/>
    </location>
</feature>
<organism evidence="3 4">
    <name type="scientific">Hyphomonas jannaschiana VP2</name>
    <dbReference type="NCBI Taxonomy" id="1280952"/>
    <lineage>
        <taxon>Bacteria</taxon>
        <taxon>Pseudomonadati</taxon>
        <taxon>Pseudomonadota</taxon>
        <taxon>Alphaproteobacteria</taxon>
        <taxon>Hyphomonadales</taxon>
        <taxon>Hyphomonadaceae</taxon>
        <taxon>Hyphomonas</taxon>
    </lineage>
</organism>
<feature type="transmembrane region" description="Helical" evidence="1">
    <location>
        <begin position="222"/>
        <end position="239"/>
    </location>
</feature>
<dbReference type="SUPFAM" id="SSF48317">
    <property type="entry name" value="Acid phosphatase/Vanadium-dependent haloperoxidase"/>
    <property type="match status" value="1"/>
</dbReference>
<proteinExistence type="predicted"/>
<feature type="transmembrane region" description="Helical" evidence="1">
    <location>
        <begin position="20"/>
        <end position="42"/>
    </location>
</feature>
<gene>
    <name evidence="3" type="ORF">HJA_10014</name>
</gene>
<dbReference type="InterPro" id="IPR036938">
    <property type="entry name" value="PAP2/HPO_sf"/>
</dbReference>
<feature type="transmembrane region" description="Helical" evidence="1">
    <location>
        <begin position="136"/>
        <end position="157"/>
    </location>
</feature>
<evidence type="ECO:0000256" key="1">
    <source>
        <dbReference type="SAM" id="Phobius"/>
    </source>
</evidence>
<evidence type="ECO:0000313" key="3">
    <source>
        <dbReference type="EMBL" id="KCZ88696.1"/>
    </source>
</evidence>
<reference evidence="3 4" key="1">
    <citation type="journal article" date="2014" name="Antonie Van Leeuwenhoek">
        <title>Hyphomonas beringensis sp. nov. and Hyphomonas chukchiensis sp. nov., isolated from surface seawater of the Bering Sea and Chukchi Sea.</title>
        <authorList>
            <person name="Li C."/>
            <person name="Lai Q."/>
            <person name="Li G."/>
            <person name="Dong C."/>
            <person name="Wang J."/>
            <person name="Liao Y."/>
            <person name="Shao Z."/>
        </authorList>
    </citation>
    <scope>NUCLEOTIDE SEQUENCE [LARGE SCALE GENOMIC DNA]</scope>
    <source>
        <strain evidence="3 4">VP2</strain>
    </source>
</reference>
<dbReference type="Proteomes" id="UP000024816">
    <property type="component" value="Unassembled WGS sequence"/>
</dbReference>
<accession>A0A059FDS7</accession>
<feature type="transmembrane region" description="Helical" evidence="1">
    <location>
        <begin position="164"/>
        <end position="185"/>
    </location>
</feature>
<dbReference type="STRING" id="1280952.HJA_10014"/>
<feature type="transmembrane region" description="Helical" evidence="1">
    <location>
        <begin position="191"/>
        <end position="210"/>
    </location>
</feature>
<dbReference type="RefSeq" id="WP_035581576.1">
    <property type="nucleotide sequence ID" value="NZ_ARYJ01000005.1"/>
</dbReference>
<dbReference type="CDD" id="cd03392">
    <property type="entry name" value="PAP2_like_2"/>
    <property type="match status" value="1"/>
</dbReference>
<dbReference type="Pfam" id="PF01569">
    <property type="entry name" value="PAP2"/>
    <property type="match status" value="1"/>
</dbReference>
<dbReference type="Gene3D" id="1.20.144.10">
    <property type="entry name" value="Phosphatidic acid phosphatase type 2/haloperoxidase"/>
    <property type="match status" value="1"/>
</dbReference>
<dbReference type="EMBL" id="ARYJ01000005">
    <property type="protein sequence ID" value="KCZ88696.1"/>
    <property type="molecule type" value="Genomic_DNA"/>
</dbReference>
<sequence length="267" mass="28862">MRRRPRTVPTFGARQLGWTAGVAIIVFAILAAGAAGFWPLAPIDRLVDSLVEGARGGPLYDLMLVVTALGDGLFLTLAAVVTVASFLFTGARWRAMCYAPCFGSMPVVVHTIKLWIARARPTDIPYTGVDLFSFPSSHVAHSALIYGAIAGLTFVTFRGWMRWGLTGSFLLLIVMIGASRMYLGAHWFSDVLAGYALAFLFLVMLAIAVAKHPEPPKFSRGIPIALFVIAAAFPIYLMLSLPDSEALYRAIELHQRPGTPAESPPSP</sequence>
<dbReference type="PATRIC" id="fig|1280952.3.peg.1999"/>
<feature type="transmembrane region" description="Helical" evidence="1">
    <location>
        <begin position="62"/>
        <end position="88"/>
    </location>
</feature>
<evidence type="ECO:0000313" key="4">
    <source>
        <dbReference type="Proteomes" id="UP000024816"/>
    </source>
</evidence>
<evidence type="ECO:0000259" key="2">
    <source>
        <dbReference type="SMART" id="SM00014"/>
    </source>
</evidence>